<dbReference type="EMBL" id="LGHB01000019">
    <property type="protein sequence ID" value="KUK96151.1"/>
    <property type="molecule type" value="Genomic_DNA"/>
</dbReference>
<proteinExistence type="predicted"/>
<evidence type="ECO:0000313" key="1">
    <source>
        <dbReference type="EMBL" id="KUK43805.1"/>
    </source>
</evidence>
<protein>
    <submittedName>
        <fullName evidence="2">Uncharacterized protein</fullName>
    </submittedName>
</protein>
<dbReference type="Proteomes" id="UP000053961">
    <property type="component" value="Unassembled WGS sequence"/>
</dbReference>
<dbReference type="AlphaFoldDB" id="A0A101IJ18"/>
<organism evidence="2 3">
    <name type="scientific">Methanothrix harundinacea</name>
    <dbReference type="NCBI Taxonomy" id="301375"/>
    <lineage>
        <taxon>Archaea</taxon>
        <taxon>Methanobacteriati</taxon>
        <taxon>Methanobacteriota</taxon>
        <taxon>Stenosarchaea group</taxon>
        <taxon>Methanomicrobia</taxon>
        <taxon>Methanotrichales</taxon>
        <taxon>Methanotrichaceae</taxon>
        <taxon>Methanothrix</taxon>
    </lineage>
</organism>
<name>A0A101IJ18_9EURY</name>
<sequence length="171" mass="19150">MTQRIGHLAHFAALTLLFALVPPAFAEDGQASSFGEMKYKALDPIQLGKEAKPLYQVDAYFRLKDLREISARDPGAYIIPSMADQDPTGLGKEANPLYPVDAHFKIKDLREIAARDRGTYIVPSEMNQEATELGKEPKPVYDVDFYFRLKDLREIGSEEKKGYVVPSKIGT</sequence>
<gene>
    <name evidence="1" type="ORF">XD72_1828</name>
    <name evidence="2" type="ORF">XE07_1337</name>
</gene>
<reference evidence="2" key="1">
    <citation type="journal article" date="2015" name="MBio">
        <title>Genome-resolved metagenomic analysis reveals roles for candidate phyla and other microbial community members in biogeochemical transformations in oil reservoirs.</title>
        <authorList>
            <person name="Hu P."/>
            <person name="Tom L."/>
            <person name="Singh A."/>
            <person name="Thomas B.C."/>
            <person name="Baker B.J."/>
            <person name="Piceno Y.M."/>
            <person name="Andersen G.L."/>
            <person name="Banfield J.F."/>
        </authorList>
    </citation>
    <scope>NUCLEOTIDE SEQUENCE [LARGE SCALE GENOMIC DNA]</scope>
    <source>
        <strain evidence="2">56_747</strain>
    </source>
</reference>
<accession>A0A101IJ18</accession>
<reference evidence="3 4" key="2">
    <citation type="journal article" date="2015" name="MBio">
        <title>Genome-Resolved Metagenomic Analysis Reveals Roles for Candidate Phyla and Other Microbial Community Members in Biogeochemical Transformations in Oil Reservoirs.</title>
        <authorList>
            <person name="Hu P."/>
            <person name="Tom L."/>
            <person name="Singh A."/>
            <person name="Thomas B.C."/>
            <person name="Baker B.J."/>
            <person name="Piceno Y.M."/>
            <person name="Andersen G.L."/>
            <person name="Banfield J.F."/>
        </authorList>
    </citation>
    <scope>NUCLEOTIDE SEQUENCE [LARGE SCALE GENOMIC DNA]</scope>
    <source>
        <strain evidence="1">57_489</strain>
    </source>
</reference>
<evidence type="ECO:0000313" key="2">
    <source>
        <dbReference type="EMBL" id="KUK96151.1"/>
    </source>
</evidence>
<evidence type="ECO:0000313" key="4">
    <source>
        <dbReference type="Proteomes" id="UP000057043"/>
    </source>
</evidence>
<evidence type="ECO:0000313" key="3">
    <source>
        <dbReference type="Proteomes" id="UP000053961"/>
    </source>
</evidence>
<dbReference type="PATRIC" id="fig|301375.6.peg.284"/>
<dbReference type="EMBL" id="LGFT01000047">
    <property type="protein sequence ID" value="KUK43805.1"/>
    <property type="molecule type" value="Genomic_DNA"/>
</dbReference>
<comment type="caution">
    <text evidence="2">The sequence shown here is derived from an EMBL/GenBank/DDBJ whole genome shotgun (WGS) entry which is preliminary data.</text>
</comment>
<dbReference type="Proteomes" id="UP000057043">
    <property type="component" value="Unassembled WGS sequence"/>
</dbReference>